<dbReference type="PANTHER" id="PTHR43332">
    <property type="entry name" value="INNER MEMBRANE TRANSPORT PERMEASE YADH-RELATED"/>
    <property type="match status" value="1"/>
</dbReference>
<keyword evidence="5" id="KW-1003">Cell membrane</keyword>
<gene>
    <name evidence="7" type="ORF">A3B90_00530</name>
</gene>
<dbReference type="PROSITE" id="PS51012">
    <property type="entry name" value="ABC_TM2"/>
    <property type="match status" value="1"/>
</dbReference>
<dbReference type="PANTHER" id="PTHR43332:SF1">
    <property type="entry name" value="TRANSPORT PERMEASE PROTEIN"/>
    <property type="match status" value="1"/>
</dbReference>
<keyword evidence="3 5" id="KW-1133">Transmembrane helix</keyword>
<dbReference type="Proteomes" id="UP000178742">
    <property type="component" value="Unassembled WGS sequence"/>
</dbReference>
<comment type="caution">
    <text evidence="7">The sequence shown here is derived from an EMBL/GenBank/DDBJ whole genome shotgun (WGS) entry which is preliminary data.</text>
</comment>
<proteinExistence type="inferred from homology"/>
<feature type="transmembrane region" description="Helical" evidence="5">
    <location>
        <begin position="96"/>
        <end position="123"/>
    </location>
</feature>
<reference evidence="7 8" key="1">
    <citation type="journal article" date="2016" name="Nat. Commun.">
        <title>Thousands of microbial genomes shed light on interconnected biogeochemical processes in an aquifer system.</title>
        <authorList>
            <person name="Anantharaman K."/>
            <person name="Brown C.T."/>
            <person name="Hug L.A."/>
            <person name="Sharon I."/>
            <person name="Castelle C.J."/>
            <person name="Probst A.J."/>
            <person name="Thomas B.C."/>
            <person name="Singh A."/>
            <person name="Wilkins M.J."/>
            <person name="Karaoz U."/>
            <person name="Brodie E.L."/>
            <person name="Williams K.H."/>
            <person name="Hubbard S.S."/>
            <person name="Banfield J.F."/>
        </authorList>
    </citation>
    <scope>NUCLEOTIDE SEQUENCE [LARGE SCALE GENOMIC DNA]</scope>
</reference>
<comment type="similarity">
    <text evidence="5">Belongs to the ABC-2 integral membrane protein family.</text>
</comment>
<feature type="transmembrane region" description="Helical" evidence="5">
    <location>
        <begin position="218"/>
        <end position="238"/>
    </location>
</feature>
<feature type="transmembrane region" description="Helical" evidence="5">
    <location>
        <begin position="51"/>
        <end position="75"/>
    </location>
</feature>
<sequence length="245" mass="27029">MWALYAREVHRFRKLWMDTVFSPIVSVALYLSVFGIVVGGKMIGNLSYIQFVYTGLLSMMIVNSSFSNPGFALIISKNVGTIIDLQLAPIKAWKIGMAYALAALTRGLVTLVVAVLATIWFIPSFGLHNIVYLLLGLVLTGLEFGMLGVTFGMKAKNFEALTFMTTFIMQPMIFLAGVFYPVAALPGVWAKIAVFNPIHHNINILRYAATGYSDGNPLVSLGVVLVISLILFWAMYFVTKKSIRV</sequence>
<dbReference type="InterPro" id="IPR013525">
    <property type="entry name" value="ABC2_TM"/>
</dbReference>
<feature type="transmembrane region" description="Helical" evidence="5">
    <location>
        <begin position="172"/>
        <end position="198"/>
    </location>
</feature>
<dbReference type="PRINTS" id="PR00164">
    <property type="entry name" value="ABC2TRNSPORT"/>
</dbReference>
<dbReference type="GO" id="GO:0140359">
    <property type="term" value="F:ABC-type transporter activity"/>
    <property type="evidence" value="ECO:0007669"/>
    <property type="project" value="InterPro"/>
</dbReference>
<dbReference type="GO" id="GO:0043190">
    <property type="term" value="C:ATP-binding cassette (ABC) transporter complex"/>
    <property type="evidence" value="ECO:0007669"/>
    <property type="project" value="InterPro"/>
</dbReference>
<dbReference type="InterPro" id="IPR052522">
    <property type="entry name" value="ABC-2_transport_permease"/>
</dbReference>
<keyword evidence="2 5" id="KW-0812">Transmembrane</keyword>
<accession>A0A1F6M638</accession>
<keyword evidence="4 5" id="KW-0472">Membrane</keyword>
<dbReference type="Pfam" id="PF01061">
    <property type="entry name" value="ABC2_membrane"/>
    <property type="match status" value="1"/>
</dbReference>
<evidence type="ECO:0000256" key="2">
    <source>
        <dbReference type="ARBA" id="ARBA00022692"/>
    </source>
</evidence>
<dbReference type="InterPro" id="IPR000412">
    <property type="entry name" value="ABC_2_transport"/>
</dbReference>
<dbReference type="AlphaFoldDB" id="A0A1F6M638"/>
<organism evidence="7 8">
    <name type="scientific">Candidatus Magasanikbacteria bacterium RIFCSPHIGHO2_02_FULL_41_13</name>
    <dbReference type="NCBI Taxonomy" id="1798676"/>
    <lineage>
        <taxon>Bacteria</taxon>
        <taxon>Candidatus Magasanikiibacteriota</taxon>
    </lineage>
</organism>
<evidence type="ECO:0000256" key="4">
    <source>
        <dbReference type="ARBA" id="ARBA00023136"/>
    </source>
</evidence>
<dbReference type="InterPro" id="IPR047817">
    <property type="entry name" value="ABC2_TM_bact-type"/>
</dbReference>
<evidence type="ECO:0000259" key="6">
    <source>
        <dbReference type="PROSITE" id="PS51012"/>
    </source>
</evidence>
<protein>
    <recommendedName>
        <fullName evidence="5">Transport permease protein</fullName>
    </recommendedName>
</protein>
<dbReference type="PIRSF" id="PIRSF006648">
    <property type="entry name" value="DrrB"/>
    <property type="match status" value="1"/>
</dbReference>
<feature type="transmembrane region" description="Helical" evidence="5">
    <location>
        <begin position="129"/>
        <end position="151"/>
    </location>
</feature>
<evidence type="ECO:0000256" key="5">
    <source>
        <dbReference type="RuleBase" id="RU361157"/>
    </source>
</evidence>
<evidence type="ECO:0000313" key="7">
    <source>
        <dbReference type="EMBL" id="OGH67060.1"/>
    </source>
</evidence>
<dbReference type="EMBL" id="MFPX01000007">
    <property type="protein sequence ID" value="OGH67060.1"/>
    <property type="molecule type" value="Genomic_DNA"/>
</dbReference>
<evidence type="ECO:0000313" key="8">
    <source>
        <dbReference type="Proteomes" id="UP000178742"/>
    </source>
</evidence>
<evidence type="ECO:0000256" key="3">
    <source>
        <dbReference type="ARBA" id="ARBA00022989"/>
    </source>
</evidence>
<feature type="domain" description="ABC transmembrane type-2" evidence="6">
    <location>
        <begin position="14"/>
        <end position="242"/>
    </location>
</feature>
<evidence type="ECO:0000256" key="1">
    <source>
        <dbReference type="ARBA" id="ARBA00004141"/>
    </source>
</evidence>
<feature type="transmembrane region" description="Helical" evidence="5">
    <location>
        <begin position="20"/>
        <end position="39"/>
    </location>
</feature>
<name>A0A1F6M638_9BACT</name>
<comment type="subcellular location">
    <subcellularLocation>
        <location evidence="5">Cell membrane</location>
        <topology evidence="5">Multi-pass membrane protein</topology>
    </subcellularLocation>
    <subcellularLocation>
        <location evidence="1">Membrane</location>
        <topology evidence="1">Multi-pass membrane protein</topology>
    </subcellularLocation>
</comment>
<dbReference type="STRING" id="1798676.A3B90_00530"/>
<keyword evidence="5" id="KW-0813">Transport</keyword>